<sequence>MFGRSWSVGLAISQILLIPLHHTDSVTATTSHTTRHTDSVTATTSHTTRHTDSVTATTSHTSRVPDAKRHTASVPGGVASG</sequence>
<keyword evidence="2" id="KW-0732">Signal</keyword>
<gene>
    <name evidence="3" type="ORF">PF008_g23630</name>
</gene>
<evidence type="ECO:0000313" key="4">
    <source>
        <dbReference type="Proteomes" id="UP000486351"/>
    </source>
</evidence>
<evidence type="ECO:0000256" key="2">
    <source>
        <dbReference type="SAM" id="SignalP"/>
    </source>
</evidence>
<comment type="caution">
    <text evidence="3">The sequence shown here is derived from an EMBL/GenBank/DDBJ whole genome shotgun (WGS) entry which is preliminary data.</text>
</comment>
<evidence type="ECO:0008006" key="5">
    <source>
        <dbReference type="Google" id="ProtNLM"/>
    </source>
</evidence>
<proteinExistence type="predicted"/>
<feature type="chain" id="PRO_5026124890" description="RxLR effector protein" evidence="2">
    <location>
        <begin position="29"/>
        <end position="81"/>
    </location>
</feature>
<dbReference type="AlphaFoldDB" id="A0A6G0QQ90"/>
<dbReference type="Proteomes" id="UP000486351">
    <property type="component" value="Unassembled WGS sequence"/>
</dbReference>
<reference evidence="3 4" key="1">
    <citation type="submission" date="2018-09" db="EMBL/GenBank/DDBJ databases">
        <title>Genomic investigation of the strawberry pathogen Phytophthora fragariae indicates pathogenicity is determined by transcriptional variation in three key races.</title>
        <authorList>
            <person name="Adams T.M."/>
            <person name="Armitage A.D."/>
            <person name="Sobczyk M.K."/>
            <person name="Bates H.J."/>
            <person name="Dunwell J.M."/>
            <person name="Nellist C.F."/>
            <person name="Harrison R.J."/>
        </authorList>
    </citation>
    <scope>NUCLEOTIDE SEQUENCE [LARGE SCALE GENOMIC DNA]</scope>
    <source>
        <strain evidence="3 4">NOV-77</strain>
    </source>
</reference>
<feature type="signal peptide" evidence="2">
    <location>
        <begin position="1"/>
        <end position="28"/>
    </location>
</feature>
<feature type="region of interest" description="Disordered" evidence="1">
    <location>
        <begin position="27"/>
        <end position="81"/>
    </location>
</feature>
<protein>
    <recommendedName>
        <fullName evidence="5">RxLR effector protein</fullName>
    </recommendedName>
</protein>
<accession>A0A6G0QQ90</accession>
<organism evidence="3 4">
    <name type="scientific">Phytophthora fragariae</name>
    <dbReference type="NCBI Taxonomy" id="53985"/>
    <lineage>
        <taxon>Eukaryota</taxon>
        <taxon>Sar</taxon>
        <taxon>Stramenopiles</taxon>
        <taxon>Oomycota</taxon>
        <taxon>Peronosporomycetes</taxon>
        <taxon>Peronosporales</taxon>
        <taxon>Peronosporaceae</taxon>
        <taxon>Phytophthora</taxon>
    </lineage>
</organism>
<evidence type="ECO:0000256" key="1">
    <source>
        <dbReference type="SAM" id="MobiDB-lite"/>
    </source>
</evidence>
<dbReference type="EMBL" id="QXFY01002411">
    <property type="protein sequence ID" value="KAE9297912.1"/>
    <property type="molecule type" value="Genomic_DNA"/>
</dbReference>
<evidence type="ECO:0000313" key="3">
    <source>
        <dbReference type="EMBL" id="KAE9297912.1"/>
    </source>
</evidence>
<name>A0A6G0QQ90_9STRA</name>